<name>E6SDE2_INTC7</name>
<dbReference type="Proteomes" id="UP000008914">
    <property type="component" value="Chromosome"/>
</dbReference>
<dbReference type="SUPFAM" id="SSF52540">
    <property type="entry name" value="P-loop containing nucleoside triphosphate hydrolases"/>
    <property type="match status" value="1"/>
</dbReference>
<dbReference type="AlphaFoldDB" id="E6SDE2"/>
<dbReference type="GO" id="GO:0005524">
    <property type="term" value="F:ATP binding"/>
    <property type="evidence" value="ECO:0007669"/>
    <property type="project" value="UniProtKB-KW"/>
</dbReference>
<dbReference type="RefSeq" id="WP_013491882.1">
    <property type="nucleotide sequence ID" value="NC_014830.1"/>
</dbReference>
<evidence type="ECO:0000256" key="1">
    <source>
        <dbReference type="ARBA" id="ARBA00022448"/>
    </source>
</evidence>
<dbReference type="PANTHER" id="PTHR42939:SF1">
    <property type="entry name" value="ABC TRANSPORTER ATP-BINDING PROTEIN ALBC-RELATED"/>
    <property type="match status" value="1"/>
</dbReference>
<proteinExistence type="predicted"/>
<dbReference type="InterPro" id="IPR003593">
    <property type="entry name" value="AAA+_ATPase"/>
</dbReference>
<accession>E6SDE2</accession>
<dbReference type="OrthoDB" id="5116176at2"/>
<reference evidence="5 6" key="1">
    <citation type="journal article" date="2010" name="Stand. Genomic Sci.">
        <title>Complete genome sequence of Intrasporangium calvum type strain (7 KIP).</title>
        <authorList>
            <person name="Del Rio T.G."/>
            <person name="Chertkov O."/>
            <person name="Yasawong M."/>
            <person name="Lucas S."/>
            <person name="Deshpande S."/>
            <person name="Cheng J.F."/>
            <person name="Detter C."/>
            <person name="Tapia R."/>
            <person name="Han C."/>
            <person name="Goodwin L."/>
            <person name="Pitluck S."/>
            <person name="Liolios K."/>
            <person name="Ivanova N."/>
            <person name="Mavromatis K."/>
            <person name="Pati A."/>
            <person name="Chen A."/>
            <person name="Palaniappan K."/>
            <person name="Land M."/>
            <person name="Hauser L."/>
            <person name="Chang Y.J."/>
            <person name="Jeffries C.D."/>
            <person name="Rohde M."/>
            <person name="Pukall R."/>
            <person name="Sikorski J."/>
            <person name="Goker M."/>
            <person name="Woyke T."/>
            <person name="Bristow J."/>
            <person name="Eisen J.A."/>
            <person name="Markowitz V."/>
            <person name="Hugenholtz P."/>
            <person name="Kyrpides N.C."/>
            <person name="Klenk H.P."/>
            <person name="Lapidus A."/>
        </authorList>
    </citation>
    <scope>NUCLEOTIDE SEQUENCE [LARGE SCALE GENOMIC DNA]</scope>
    <source>
        <strain evidence="6">ATCC 23552 / DSM 43043 / JCM 3097 / NBRC 12989 / 7 KIP</strain>
    </source>
</reference>
<evidence type="ECO:0000256" key="3">
    <source>
        <dbReference type="ARBA" id="ARBA00022840"/>
    </source>
</evidence>
<protein>
    <submittedName>
        <fullName evidence="5">ABC transporter related protein</fullName>
    </submittedName>
</protein>
<evidence type="ECO:0000259" key="4">
    <source>
        <dbReference type="PROSITE" id="PS50893"/>
    </source>
</evidence>
<gene>
    <name evidence="5" type="ordered locus">Intca_1041</name>
</gene>
<dbReference type="Pfam" id="PF00005">
    <property type="entry name" value="ABC_tran"/>
    <property type="match status" value="1"/>
</dbReference>
<organism evidence="5 6">
    <name type="scientific">Intrasporangium calvum (strain ATCC 23552 / DSM 43043 / JCM 3097 / NBRC 12989 / NCIMB 10167 / NRRL B-3866 / 7 KIP)</name>
    <dbReference type="NCBI Taxonomy" id="710696"/>
    <lineage>
        <taxon>Bacteria</taxon>
        <taxon>Bacillati</taxon>
        <taxon>Actinomycetota</taxon>
        <taxon>Actinomycetes</taxon>
        <taxon>Micrococcales</taxon>
        <taxon>Intrasporangiaceae</taxon>
        <taxon>Intrasporangium</taxon>
    </lineage>
</organism>
<dbReference type="eggNOG" id="COG1131">
    <property type="taxonomic scope" value="Bacteria"/>
</dbReference>
<sequence length="239" mass="26154">MPALEVSGVTYSYDGFVTVLEEVGFTVDAGEIVGLLGPNGSGKSTLIKTVFDLLRLQSGTIAVGGHEHASPAAKSVAMYLASNDYLPQFLTGREYIEMLGRLYGVAVEHTAADRLFETFSMAGRYDDLIEDYSHGMRKKTQLVSALLMRRPLTIIDETLNGIDIEALHRTEKELARLRAEGRSVILCTHDFALLERLADRVLFLDHGVLVTDASTDSVIDEHGSLSAMVFGHLDAEPRP</sequence>
<dbReference type="PROSITE" id="PS50893">
    <property type="entry name" value="ABC_TRANSPORTER_2"/>
    <property type="match status" value="1"/>
</dbReference>
<dbReference type="EMBL" id="CP002343">
    <property type="protein sequence ID" value="ADU47564.1"/>
    <property type="molecule type" value="Genomic_DNA"/>
</dbReference>
<dbReference type="CDD" id="cd03230">
    <property type="entry name" value="ABC_DR_subfamily_A"/>
    <property type="match status" value="1"/>
</dbReference>
<dbReference type="KEGG" id="ica:Intca_1041"/>
<dbReference type="Gene3D" id="3.40.50.300">
    <property type="entry name" value="P-loop containing nucleotide triphosphate hydrolases"/>
    <property type="match status" value="1"/>
</dbReference>
<evidence type="ECO:0000313" key="6">
    <source>
        <dbReference type="Proteomes" id="UP000008914"/>
    </source>
</evidence>
<evidence type="ECO:0000256" key="2">
    <source>
        <dbReference type="ARBA" id="ARBA00022741"/>
    </source>
</evidence>
<dbReference type="InterPro" id="IPR027417">
    <property type="entry name" value="P-loop_NTPase"/>
</dbReference>
<evidence type="ECO:0000313" key="5">
    <source>
        <dbReference type="EMBL" id="ADU47564.1"/>
    </source>
</evidence>
<dbReference type="SMART" id="SM00382">
    <property type="entry name" value="AAA"/>
    <property type="match status" value="1"/>
</dbReference>
<dbReference type="HOGENOM" id="CLU_000604_1_2_11"/>
<keyword evidence="1" id="KW-0813">Transport</keyword>
<feature type="domain" description="ABC transporter" evidence="4">
    <location>
        <begin position="4"/>
        <end position="231"/>
    </location>
</feature>
<dbReference type="PANTHER" id="PTHR42939">
    <property type="entry name" value="ABC TRANSPORTER ATP-BINDING PROTEIN ALBC-RELATED"/>
    <property type="match status" value="1"/>
</dbReference>
<keyword evidence="2" id="KW-0547">Nucleotide-binding</keyword>
<keyword evidence="3" id="KW-0067">ATP-binding</keyword>
<dbReference type="GO" id="GO:0016887">
    <property type="term" value="F:ATP hydrolysis activity"/>
    <property type="evidence" value="ECO:0007669"/>
    <property type="project" value="InterPro"/>
</dbReference>
<keyword evidence="6" id="KW-1185">Reference proteome</keyword>
<dbReference type="InterPro" id="IPR051782">
    <property type="entry name" value="ABC_Transporter_VariousFunc"/>
</dbReference>
<dbReference type="STRING" id="710696.Intca_1041"/>
<dbReference type="InterPro" id="IPR003439">
    <property type="entry name" value="ABC_transporter-like_ATP-bd"/>
</dbReference>